<protein>
    <submittedName>
        <fullName evidence="1">Uncharacterized protein</fullName>
    </submittedName>
</protein>
<evidence type="ECO:0000313" key="2">
    <source>
        <dbReference type="EMBL" id="CAF3640601.1"/>
    </source>
</evidence>
<evidence type="ECO:0000313" key="3">
    <source>
        <dbReference type="Proteomes" id="UP000663829"/>
    </source>
</evidence>
<proteinExistence type="predicted"/>
<sequence>MIIEIILNPASIENNRPIPTAFIIGAATTVPKPENIKGKKITTAEIAPALLESKVSGEHDQDEQVNKDKLLTDNSISTSIEKQSHSILTKFDLLASYVAASTPILVAVTGSWLNNNDPDSHVSTLGYQSPICKDRLYRARSGLLIYARNDVKVSPRTDFENNPFETCFLNVRLCYRKSFLIGVRYRSKEHNIANFVDYVIAPD</sequence>
<dbReference type="EMBL" id="CAJOBC010000938">
    <property type="protein sequence ID" value="CAF3640601.1"/>
    <property type="molecule type" value="Genomic_DNA"/>
</dbReference>
<evidence type="ECO:0000313" key="1">
    <source>
        <dbReference type="EMBL" id="CAF0852947.1"/>
    </source>
</evidence>
<dbReference type="Proteomes" id="UP000663829">
    <property type="component" value="Unassembled WGS sequence"/>
</dbReference>
<reference evidence="1" key="1">
    <citation type="submission" date="2021-02" db="EMBL/GenBank/DDBJ databases">
        <authorList>
            <person name="Nowell W R."/>
        </authorList>
    </citation>
    <scope>NUCLEOTIDE SEQUENCE</scope>
</reference>
<name>A0A813WFZ8_9BILA</name>
<dbReference type="AlphaFoldDB" id="A0A813WFZ8"/>
<dbReference type="EMBL" id="CAJNOQ010000938">
    <property type="protein sequence ID" value="CAF0852947.1"/>
    <property type="molecule type" value="Genomic_DNA"/>
</dbReference>
<keyword evidence="3" id="KW-1185">Reference proteome</keyword>
<accession>A0A813WFZ8</accession>
<dbReference type="Proteomes" id="UP000681722">
    <property type="component" value="Unassembled WGS sequence"/>
</dbReference>
<gene>
    <name evidence="1" type="ORF">GPM918_LOCUS6171</name>
    <name evidence="2" type="ORF">SRO942_LOCUS6171</name>
</gene>
<comment type="caution">
    <text evidence="1">The sequence shown here is derived from an EMBL/GenBank/DDBJ whole genome shotgun (WGS) entry which is preliminary data.</text>
</comment>
<organism evidence="1 3">
    <name type="scientific">Didymodactylos carnosus</name>
    <dbReference type="NCBI Taxonomy" id="1234261"/>
    <lineage>
        <taxon>Eukaryota</taxon>
        <taxon>Metazoa</taxon>
        <taxon>Spiralia</taxon>
        <taxon>Gnathifera</taxon>
        <taxon>Rotifera</taxon>
        <taxon>Eurotatoria</taxon>
        <taxon>Bdelloidea</taxon>
        <taxon>Philodinida</taxon>
        <taxon>Philodinidae</taxon>
        <taxon>Didymodactylos</taxon>
    </lineage>
</organism>
<dbReference type="OrthoDB" id="6147173at2759"/>